<dbReference type="STRING" id="47427.A0A2H3EF11"/>
<reference evidence="3" key="1">
    <citation type="journal article" date="2017" name="Nat. Ecol. Evol.">
        <title>Genome expansion and lineage-specific genetic innovations in the forest pathogenic fungi Armillaria.</title>
        <authorList>
            <person name="Sipos G."/>
            <person name="Prasanna A.N."/>
            <person name="Walter M.C."/>
            <person name="O'Connor E."/>
            <person name="Balint B."/>
            <person name="Krizsan K."/>
            <person name="Kiss B."/>
            <person name="Hess J."/>
            <person name="Varga T."/>
            <person name="Slot J."/>
            <person name="Riley R."/>
            <person name="Boka B."/>
            <person name="Rigling D."/>
            <person name="Barry K."/>
            <person name="Lee J."/>
            <person name="Mihaltcheva S."/>
            <person name="LaButti K."/>
            <person name="Lipzen A."/>
            <person name="Waldron R."/>
            <person name="Moloney N.M."/>
            <person name="Sperisen C."/>
            <person name="Kredics L."/>
            <person name="Vagvoelgyi C."/>
            <person name="Patrignani A."/>
            <person name="Fitzpatrick D."/>
            <person name="Nagy I."/>
            <person name="Doyle S."/>
            <person name="Anderson J.B."/>
            <person name="Grigoriev I.V."/>
            <person name="Gueldener U."/>
            <person name="Muensterkoetter M."/>
            <person name="Nagy L.G."/>
        </authorList>
    </citation>
    <scope>NUCLEOTIDE SEQUENCE [LARGE SCALE GENOMIC DNA]</scope>
    <source>
        <strain evidence="3">Ar21-2</strain>
    </source>
</reference>
<evidence type="ECO:0000256" key="1">
    <source>
        <dbReference type="SAM" id="MobiDB-lite"/>
    </source>
</evidence>
<sequence>MSSRMKVEDLVTNEDDQQHEQEHHIWIEQAKEDKPPQVRFWDRPRSEHRLIWPGDSRVPHEWNRVISNMWELDANHKAPLFNYPDFPLTKGQNVDINDRLSFVVPTSKVESEGPYEFTETMFPNEWQREYILYTMSMDGKPTDEAGVRIAQMVINNEWRNHHDDTTTMGDQTNWAKRIDKGKAKETGACQPEDIPSLRQHWYDEYEELLQGVPDAMPPYQMVNHKIPLIDPDKRYHYHLPRCPNVL</sequence>
<dbReference type="OrthoDB" id="1750432at2759"/>
<feature type="region of interest" description="Disordered" evidence="1">
    <location>
        <begin position="1"/>
        <end position="22"/>
    </location>
</feature>
<gene>
    <name evidence="2" type="ORF">ARMGADRAFT_1071014</name>
</gene>
<name>A0A2H3EF11_ARMGA</name>
<keyword evidence="3" id="KW-1185">Reference proteome</keyword>
<dbReference type="AlphaFoldDB" id="A0A2H3EF11"/>
<evidence type="ECO:0000313" key="3">
    <source>
        <dbReference type="Proteomes" id="UP000217790"/>
    </source>
</evidence>
<dbReference type="InParanoid" id="A0A2H3EF11"/>
<protein>
    <submittedName>
        <fullName evidence="2">Uncharacterized protein</fullName>
    </submittedName>
</protein>
<accession>A0A2H3EF11</accession>
<organism evidence="2 3">
    <name type="scientific">Armillaria gallica</name>
    <name type="common">Bulbous honey fungus</name>
    <name type="synonym">Armillaria bulbosa</name>
    <dbReference type="NCBI Taxonomy" id="47427"/>
    <lineage>
        <taxon>Eukaryota</taxon>
        <taxon>Fungi</taxon>
        <taxon>Dikarya</taxon>
        <taxon>Basidiomycota</taxon>
        <taxon>Agaricomycotina</taxon>
        <taxon>Agaricomycetes</taxon>
        <taxon>Agaricomycetidae</taxon>
        <taxon>Agaricales</taxon>
        <taxon>Marasmiineae</taxon>
        <taxon>Physalacriaceae</taxon>
        <taxon>Armillaria</taxon>
    </lineage>
</organism>
<dbReference type="EMBL" id="KZ293644">
    <property type="protein sequence ID" value="PBL04565.1"/>
    <property type="molecule type" value="Genomic_DNA"/>
</dbReference>
<dbReference type="Proteomes" id="UP000217790">
    <property type="component" value="Unassembled WGS sequence"/>
</dbReference>
<proteinExistence type="predicted"/>
<evidence type="ECO:0000313" key="2">
    <source>
        <dbReference type="EMBL" id="PBL04565.1"/>
    </source>
</evidence>